<evidence type="ECO:0000256" key="4">
    <source>
        <dbReference type="RuleBase" id="RU003792"/>
    </source>
</evidence>
<dbReference type="Gene3D" id="3.30.70.660">
    <property type="entry name" value="Pseudouridine synthase I, catalytic domain, C-terminal subdomain"/>
    <property type="match status" value="1"/>
</dbReference>
<gene>
    <name evidence="6" type="ORF">SS50377_10335</name>
</gene>
<dbReference type="GO" id="GO:0005737">
    <property type="term" value="C:cytoplasm"/>
    <property type="evidence" value="ECO:0007669"/>
    <property type="project" value="TreeGrafter"/>
</dbReference>
<dbReference type="SUPFAM" id="SSF55120">
    <property type="entry name" value="Pseudouridine synthase"/>
    <property type="match status" value="1"/>
</dbReference>
<dbReference type="EC" id="5.4.99.12" evidence="4"/>
<dbReference type="PANTHER" id="PTHR11142:SF5">
    <property type="entry name" value="TRNA PSEUDOURIDINE(38_39) SYNTHASE"/>
    <property type="match status" value="1"/>
</dbReference>
<proteinExistence type="inferred from homology"/>
<evidence type="ECO:0000256" key="2">
    <source>
        <dbReference type="ARBA" id="ARBA00022694"/>
    </source>
</evidence>
<dbReference type="GO" id="GO:0031119">
    <property type="term" value="P:tRNA pseudouridine synthesis"/>
    <property type="evidence" value="ECO:0007669"/>
    <property type="project" value="TreeGrafter"/>
</dbReference>
<protein>
    <recommendedName>
        <fullName evidence="4">tRNA pseudouridine synthase</fullName>
        <ecNumber evidence="4">5.4.99.12</ecNumber>
    </recommendedName>
</protein>
<dbReference type="GO" id="GO:0003723">
    <property type="term" value="F:RNA binding"/>
    <property type="evidence" value="ECO:0007669"/>
    <property type="project" value="InterPro"/>
</dbReference>
<dbReference type="VEuPathDB" id="GiardiaDB:SS50377_20021"/>
<evidence type="ECO:0000313" key="6">
    <source>
        <dbReference type="EMBL" id="EST49410.1"/>
    </source>
</evidence>
<dbReference type="InterPro" id="IPR020095">
    <property type="entry name" value="PsdUridine_synth_TruA_C"/>
</dbReference>
<evidence type="ECO:0000256" key="1">
    <source>
        <dbReference type="ARBA" id="ARBA00009375"/>
    </source>
</evidence>
<keyword evidence="3 4" id="KW-0413">Isomerase</keyword>
<keyword evidence="2 4" id="KW-0819">tRNA processing</keyword>
<comment type="catalytic activity">
    <reaction evidence="4">
        <text>uridine(38/39/40) in tRNA = pseudouridine(38/39/40) in tRNA</text>
        <dbReference type="Rhea" id="RHEA:22376"/>
        <dbReference type="Rhea" id="RHEA-COMP:10085"/>
        <dbReference type="Rhea" id="RHEA-COMP:10087"/>
        <dbReference type="ChEBI" id="CHEBI:65314"/>
        <dbReference type="ChEBI" id="CHEBI:65315"/>
        <dbReference type="EC" id="5.4.99.12"/>
    </reaction>
</comment>
<evidence type="ECO:0000256" key="3">
    <source>
        <dbReference type="ARBA" id="ARBA00023235"/>
    </source>
</evidence>
<sequence>MRINHLMKRNKIEIANQILDTITKLPKDQQQKFYNKLFYQIRNPCIQTQEDIHCQPIVLKVSYDGQYLSGVQECNQPFTITRILKDALINAQMLPSNIHIPITSCGRTDSGVSASGQTFSLWIRAAQKTGATFGDMSNFIQSFDTIDYMNAINPKLPPEVQITGWALVQPKFSARHSTTGRTYSYFIPNFQNISIDLMRDASQKLIGWKNYKNFCFEKQEIDNYTRKIRSFDFLVDENTLQIRINGTAFLYHQIRCIISILVLIGLKLETLDIIDYLLDIETIQTRPKYIIAPPEFLLFEKPEYQDIVWNTSTKDKIIKNIQALKDMQTFTTQFYNLQKDTSYNYIIDQIKGNQENYCEIKNLK</sequence>
<dbReference type="NCBIfam" id="TIGR00071">
    <property type="entry name" value="hisT_truA"/>
    <property type="match status" value="1"/>
</dbReference>
<name>V6LXX6_9EUKA</name>
<organism evidence="6">
    <name type="scientific">Spironucleus salmonicida</name>
    <dbReference type="NCBI Taxonomy" id="348837"/>
    <lineage>
        <taxon>Eukaryota</taxon>
        <taxon>Metamonada</taxon>
        <taxon>Diplomonadida</taxon>
        <taxon>Hexamitidae</taxon>
        <taxon>Hexamitinae</taxon>
        <taxon>Spironucleus</taxon>
    </lineage>
</organism>
<reference evidence="6" key="1">
    <citation type="journal article" date="2014" name="PLoS Genet.">
        <title>The Genome of Spironucleus salmonicida Highlights a Fish Pathogen Adapted to Fluctuating Environments.</title>
        <authorList>
            <person name="Xu F."/>
            <person name="Jerlstrom-Hultqvist J."/>
            <person name="Einarsson E."/>
            <person name="Astvaldsson A."/>
            <person name="Svard S.G."/>
            <person name="Andersson J.O."/>
        </authorList>
    </citation>
    <scope>NUCLEOTIDE SEQUENCE</scope>
</reference>
<dbReference type="InterPro" id="IPR001406">
    <property type="entry name" value="PsdUridine_synth_TruA"/>
</dbReference>
<dbReference type="GO" id="GO:0005634">
    <property type="term" value="C:nucleus"/>
    <property type="evidence" value="ECO:0007669"/>
    <property type="project" value="TreeGrafter"/>
</dbReference>
<dbReference type="GO" id="GO:0160147">
    <property type="term" value="F:tRNA pseudouridine(38-40) synthase activity"/>
    <property type="evidence" value="ECO:0007669"/>
    <property type="project" value="UniProtKB-EC"/>
</dbReference>
<feature type="domain" description="Pseudouridine synthase I TruA alpha/beta" evidence="5">
    <location>
        <begin position="201"/>
        <end position="304"/>
    </location>
</feature>
<dbReference type="EMBL" id="KI545952">
    <property type="protein sequence ID" value="EST49410.1"/>
    <property type="molecule type" value="Genomic_DNA"/>
</dbReference>
<dbReference type="PANTHER" id="PTHR11142">
    <property type="entry name" value="PSEUDOURIDYLATE SYNTHASE"/>
    <property type="match status" value="1"/>
</dbReference>
<dbReference type="InterPro" id="IPR020094">
    <property type="entry name" value="TruA/RsuA/RluB/E/F_N"/>
</dbReference>
<accession>V6LXX6</accession>
<dbReference type="Pfam" id="PF01416">
    <property type="entry name" value="PseudoU_synth_1"/>
    <property type="match status" value="1"/>
</dbReference>
<dbReference type="AlphaFoldDB" id="V6LXX6"/>
<evidence type="ECO:0000259" key="5">
    <source>
        <dbReference type="Pfam" id="PF01416"/>
    </source>
</evidence>
<comment type="similarity">
    <text evidence="1 4">Belongs to the tRNA pseudouridine synthase TruA family.</text>
</comment>
<dbReference type="GO" id="GO:1990481">
    <property type="term" value="P:mRNA pseudouridine synthesis"/>
    <property type="evidence" value="ECO:0007669"/>
    <property type="project" value="TreeGrafter"/>
</dbReference>
<dbReference type="Gene3D" id="3.30.70.580">
    <property type="entry name" value="Pseudouridine synthase I, catalytic domain, N-terminal subdomain"/>
    <property type="match status" value="1"/>
</dbReference>
<dbReference type="InterPro" id="IPR020103">
    <property type="entry name" value="PsdUridine_synth_cat_dom_sf"/>
</dbReference>
<dbReference type="InterPro" id="IPR020097">
    <property type="entry name" value="PsdUridine_synth_TruA_a/b_dom"/>
</dbReference>